<protein>
    <recommendedName>
        <fullName evidence="6">RING-type domain-containing protein</fullName>
    </recommendedName>
</protein>
<keyword evidence="9" id="KW-1185">Reference proteome</keyword>
<sequence>MSWQQIPGFGSSSRPFGAEPRPREWGSCGSVRERSPPSATSSHSSRGSKRRTSSPPPTLRRAVGGFGGNGGIGGKGGFKGMGKRPSSPDSGHNGAQSSDKKGRFEMPSSAFDCPICFEPMTGHIFQCNEGHPICGECLRKTKARHGNCPSCRGTFPTKDMRNRGMEQLTEHVSFDCRFGCGTTWRPSELSRHVRNCKFRQVKCPVKDCSCKCTLFDLQKHLEDRHDHVLMFSQQLRLRHINDSFQDYFPRHVYLIKQAATAALMHPEIKNDMLTMSFSHFDQPLKYTLKLTAAGDRECIFSGRTKELDSNEGGAKVWIPKALGAEFFAIDGAFACSVSFEAVTAEPITHM</sequence>
<dbReference type="EMBL" id="CAJNNV010003172">
    <property type="protein sequence ID" value="CAE8588493.1"/>
    <property type="molecule type" value="Genomic_DNA"/>
</dbReference>
<evidence type="ECO:0000256" key="3">
    <source>
        <dbReference type="ARBA" id="ARBA00022833"/>
    </source>
</evidence>
<evidence type="ECO:0000256" key="1">
    <source>
        <dbReference type="ARBA" id="ARBA00022723"/>
    </source>
</evidence>
<dbReference type="GO" id="GO:0061630">
    <property type="term" value="F:ubiquitin protein ligase activity"/>
    <property type="evidence" value="ECO:0007669"/>
    <property type="project" value="TreeGrafter"/>
</dbReference>
<evidence type="ECO:0000313" key="9">
    <source>
        <dbReference type="Proteomes" id="UP000654075"/>
    </source>
</evidence>
<dbReference type="SUPFAM" id="SSF57850">
    <property type="entry name" value="RING/U-box"/>
    <property type="match status" value="1"/>
</dbReference>
<dbReference type="CDD" id="cd16571">
    <property type="entry name" value="RING-HC_SIAHs"/>
    <property type="match status" value="1"/>
</dbReference>
<evidence type="ECO:0000313" key="8">
    <source>
        <dbReference type="EMBL" id="CAE8691240.1"/>
    </source>
</evidence>
<dbReference type="PANTHER" id="PTHR45877">
    <property type="entry name" value="E3 UBIQUITIN-PROTEIN LIGASE SIAH2"/>
    <property type="match status" value="1"/>
</dbReference>
<dbReference type="GO" id="GO:0016567">
    <property type="term" value="P:protein ubiquitination"/>
    <property type="evidence" value="ECO:0007669"/>
    <property type="project" value="UniProtKB-UniPathway"/>
</dbReference>
<keyword evidence="2 4" id="KW-0863">Zinc-finger</keyword>
<dbReference type="InterPro" id="IPR001841">
    <property type="entry name" value="Znf_RING"/>
</dbReference>
<dbReference type="OrthoDB" id="4788989at2759"/>
<reference evidence="7" key="1">
    <citation type="submission" date="2021-02" db="EMBL/GenBank/DDBJ databases">
        <authorList>
            <person name="Dougan E. K."/>
            <person name="Rhodes N."/>
            <person name="Thang M."/>
            <person name="Chan C."/>
        </authorList>
    </citation>
    <scope>NUCLEOTIDE SEQUENCE</scope>
</reference>
<dbReference type="InterPro" id="IPR004162">
    <property type="entry name" value="SINA-like_animal"/>
</dbReference>
<dbReference type="Proteomes" id="UP000626109">
    <property type="component" value="Unassembled WGS sequence"/>
</dbReference>
<dbReference type="InterPro" id="IPR049548">
    <property type="entry name" value="Sina-like_RING"/>
</dbReference>
<comment type="caution">
    <text evidence="7">The sequence shown here is derived from an EMBL/GenBank/DDBJ whole genome shotgun (WGS) entry which is preliminary data.</text>
</comment>
<feature type="domain" description="RING-type" evidence="6">
    <location>
        <begin position="113"/>
        <end position="152"/>
    </location>
</feature>
<dbReference type="Pfam" id="PF21362">
    <property type="entry name" value="Sina_RING"/>
    <property type="match status" value="1"/>
</dbReference>
<evidence type="ECO:0000256" key="5">
    <source>
        <dbReference type="SAM" id="MobiDB-lite"/>
    </source>
</evidence>
<proteinExistence type="predicted"/>
<dbReference type="SUPFAM" id="SSF49599">
    <property type="entry name" value="TRAF domain-like"/>
    <property type="match status" value="1"/>
</dbReference>
<dbReference type="GO" id="GO:0031624">
    <property type="term" value="F:ubiquitin conjugating enzyme binding"/>
    <property type="evidence" value="ECO:0007669"/>
    <property type="project" value="TreeGrafter"/>
</dbReference>
<dbReference type="GO" id="GO:0043161">
    <property type="term" value="P:proteasome-mediated ubiquitin-dependent protein catabolic process"/>
    <property type="evidence" value="ECO:0007669"/>
    <property type="project" value="TreeGrafter"/>
</dbReference>
<dbReference type="PROSITE" id="PS50089">
    <property type="entry name" value="ZF_RING_2"/>
    <property type="match status" value="1"/>
</dbReference>
<dbReference type="PANTHER" id="PTHR45877:SF2">
    <property type="entry name" value="E3 UBIQUITIN-PROTEIN LIGASE SINA-RELATED"/>
    <property type="match status" value="1"/>
</dbReference>
<dbReference type="InterPro" id="IPR013083">
    <property type="entry name" value="Znf_RING/FYVE/PHD"/>
</dbReference>
<evidence type="ECO:0000256" key="4">
    <source>
        <dbReference type="PROSITE-ProRule" id="PRU00175"/>
    </source>
</evidence>
<gene>
    <name evidence="7" type="ORF">PGLA1383_LOCUS7294</name>
    <name evidence="8" type="ORF">PGLA2088_LOCUS27308</name>
</gene>
<dbReference type="Proteomes" id="UP000654075">
    <property type="component" value="Unassembled WGS sequence"/>
</dbReference>
<feature type="compositionally biased region" description="Gly residues" evidence="5">
    <location>
        <begin position="64"/>
        <end position="80"/>
    </location>
</feature>
<name>A0A813DPR2_POLGL</name>
<feature type="compositionally biased region" description="Polar residues" evidence="5">
    <location>
        <begin position="87"/>
        <end position="97"/>
    </location>
</feature>
<accession>A0A813DPR2</accession>
<dbReference type="GO" id="GO:0005737">
    <property type="term" value="C:cytoplasm"/>
    <property type="evidence" value="ECO:0007669"/>
    <property type="project" value="TreeGrafter"/>
</dbReference>
<evidence type="ECO:0000313" key="7">
    <source>
        <dbReference type="EMBL" id="CAE8588493.1"/>
    </source>
</evidence>
<evidence type="ECO:0000256" key="2">
    <source>
        <dbReference type="ARBA" id="ARBA00022771"/>
    </source>
</evidence>
<feature type="compositionally biased region" description="Polar residues" evidence="5">
    <location>
        <begin position="1"/>
        <end position="14"/>
    </location>
</feature>
<keyword evidence="3" id="KW-0862">Zinc</keyword>
<organism evidence="7 9">
    <name type="scientific">Polarella glacialis</name>
    <name type="common">Dinoflagellate</name>
    <dbReference type="NCBI Taxonomy" id="89957"/>
    <lineage>
        <taxon>Eukaryota</taxon>
        <taxon>Sar</taxon>
        <taxon>Alveolata</taxon>
        <taxon>Dinophyceae</taxon>
        <taxon>Suessiales</taxon>
        <taxon>Suessiaceae</taxon>
        <taxon>Polarella</taxon>
    </lineage>
</organism>
<dbReference type="Pfam" id="PF21361">
    <property type="entry name" value="Sina_ZnF"/>
    <property type="match status" value="1"/>
</dbReference>
<feature type="region of interest" description="Disordered" evidence="5">
    <location>
        <begin position="1"/>
        <end position="103"/>
    </location>
</feature>
<dbReference type="Gene3D" id="3.30.40.10">
    <property type="entry name" value="Zinc/RING finger domain, C3HC4 (zinc finger)"/>
    <property type="match status" value="2"/>
</dbReference>
<dbReference type="AlphaFoldDB" id="A0A813DPR2"/>
<keyword evidence="1" id="KW-0479">Metal-binding</keyword>
<dbReference type="GO" id="GO:0008270">
    <property type="term" value="F:zinc ion binding"/>
    <property type="evidence" value="ECO:0007669"/>
    <property type="project" value="UniProtKB-KW"/>
</dbReference>
<dbReference type="EMBL" id="CAJNNW010027396">
    <property type="protein sequence ID" value="CAE8691240.1"/>
    <property type="molecule type" value="Genomic_DNA"/>
</dbReference>
<dbReference type="UniPathway" id="UPA00143"/>
<evidence type="ECO:0000259" key="6">
    <source>
        <dbReference type="PROSITE" id="PS50089"/>
    </source>
</evidence>
<feature type="compositionally biased region" description="Low complexity" evidence="5">
    <location>
        <begin position="36"/>
        <end position="45"/>
    </location>
</feature>